<evidence type="ECO:0000313" key="10">
    <source>
        <dbReference type="EMBL" id="AMK09804.1"/>
    </source>
</evidence>
<dbReference type="InterPro" id="IPR013655">
    <property type="entry name" value="PAS_fold_3"/>
</dbReference>
<sequence length="830" mass="91553">MPQKPILAGSVSPLHPFKTAAVLALALWLGVLCVRPAAGADHVTAVVLRDLPPLYTTDAKDRPDGYALDIFREVAHRAGLTYDLFVVGSWTEALDAIRSGRADVMPGIGISPARKAEFRFAGIFETIPVSCFIRSDSRNIRSIDDLPGLRTAVLSSSAAQTKLGRRPGMRLLSYNTLDEALFNLLAGHADALVGPAPVVWKKAIEIKVDNHLRQVGEPLMELKRGYLLRKGDAELARRFDEALSNFVGTPGFRELYLKWWGEPKPFWTVLRVMLAALAAMVAMAVAFAVWRWRSVSALNRDLRAAMTDLLQAQDRLTASEARLNRAQELTALGSFERDLITGEGYWSEGMSKLLGFPPMDRAPALNSFVEQIHPDDREEYLRGVAIICPENPTYETDFRFKPKGDEEYRYASCRYSHLFDRDGFPVRRIGAIQDITERKRIEAELREAKERAEAANLAKSEFLANMSHELRTPLNGAMGMLQLMALDELSETHRDYVQTALFSCRNLTGLLSDILDLSKVEAGKLELSPQPLCPAELLGLVRDTFHHTAETKGIRLVVRLDESTPDRVVGDPARLRQILFNLAGNAIKFTESGEVTVEVSRVGDSGPDRCRLLFTVSDTGIGVADEAVERIFGPFIQVDGAYTRRFQGTGLGLHIVKRLAGLMGGSLSIESEQGVGTSVHFCAAFDIAEPEPACGPLVTDPIPGTGRPLRILIAEDERVNRVALSRMVERLGHTALCAANGREALDAVEREPFDLILMDIQMPDMNGLEATAALRTDPLYRAHARLPVVAMTAHAMAGDRERFIRAGMDGYLAKPADLGQLKDVLDRFSH</sequence>
<dbReference type="InterPro" id="IPR036890">
    <property type="entry name" value="HATPase_C_sf"/>
</dbReference>
<keyword evidence="6" id="KW-0472">Membrane</keyword>
<evidence type="ECO:0000313" key="11">
    <source>
        <dbReference type="EMBL" id="TDT80560.1"/>
    </source>
</evidence>
<evidence type="ECO:0000259" key="7">
    <source>
        <dbReference type="PROSITE" id="PS50109"/>
    </source>
</evidence>
<evidence type="ECO:0000256" key="3">
    <source>
        <dbReference type="ARBA" id="ARBA00022553"/>
    </source>
</evidence>
<feature type="domain" description="Response regulatory" evidence="8">
    <location>
        <begin position="710"/>
        <end position="829"/>
    </location>
</feature>
<dbReference type="Gene3D" id="3.40.190.10">
    <property type="entry name" value="Periplasmic binding protein-like II"/>
    <property type="match status" value="2"/>
</dbReference>
<dbReference type="InterPro" id="IPR036097">
    <property type="entry name" value="HisK_dim/P_sf"/>
</dbReference>
<dbReference type="InterPro" id="IPR000700">
    <property type="entry name" value="PAS-assoc_C"/>
</dbReference>
<dbReference type="FunFam" id="3.30.565.10:FF:000010">
    <property type="entry name" value="Sensor histidine kinase RcsC"/>
    <property type="match status" value="1"/>
</dbReference>
<dbReference type="Gene3D" id="3.30.450.20">
    <property type="entry name" value="PAS domain"/>
    <property type="match status" value="1"/>
</dbReference>
<dbReference type="RefSeq" id="WP_066799276.1">
    <property type="nucleotide sequence ID" value="NZ_CP014206.1"/>
</dbReference>
<dbReference type="PROSITE" id="PS50109">
    <property type="entry name" value="HIS_KIN"/>
    <property type="match status" value="1"/>
</dbReference>
<dbReference type="CDD" id="cd16922">
    <property type="entry name" value="HATPase_EvgS-ArcB-TorS-like"/>
    <property type="match status" value="1"/>
</dbReference>
<dbReference type="Gene3D" id="1.10.287.130">
    <property type="match status" value="1"/>
</dbReference>
<keyword evidence="5" id="KW-0175">Coiled coil</keyword>
<keyword evidence="3 4" id="KW-0597">Phosphoprotein</keyword>
<keyword evidence="6" id="KW-1133">Transmembrane helix</keyword>
<dbReference type="EMBL" id="SOBK01000022">
    <property type="protein sequence ID" value="TDT80560.1"/>
    <property type="molecule type" value="Genomic_DNA"/>
</dbReference>
<dbReference type="CDD" id="cd17546">
    <property type="entry name" value="REC_hyHK_CKI1_RcsC-like"/>
    <property type="match status" value="1"/>
</dbReference>
<organism evidence="11 13">
    <name type="scientific">Pseudodesulfovibrio indicus</name>
    <dbReference type="NCBI Taxonomy" id="1716143"/>
    <lineage>
        <taxon>Bacteria</taxon>
        <taxon>Pseudomonadati</taxon>
        <taxon>Thermodesulfobacteriota</taxon>
        <taxon>Desulfovibrionia</taxon>
        <taxon>Desulfovibrionales</taxon>
        <taxon>Desulfovibrionaceae</taxon>
    </lineage>
</organism>
<dbReference type="SUPFAM" id="SSF55785">
    <property type="entry name" value="PYP-like sensor domain (PAS domain)"/>
    <property type="match status" value="1"/>
</dbReference>
<feature type="coiled-coil region" evidence="5">
    <location>
        <begin position="431"/>
        <end position="465"/>
    </location>
</feature>
<dbReference type="CDD" id="cd00130">
    <property type="entry name" value="PAS"/>
    <property type="match status" value="1"/>
</dbReference>
<dbReference type="InterPro" id="IPR011006">
    <property type="entry name" value="CheY-like_superfamily"/>
</dbReference>
<dbReference type="Gene3D" id="3.40.50.2300">
    <property type="match status" value="1"/>
</dbReference>
<evidence type="ECO:0000313" key="12">
    <source>
        <dbReference type="Proteomes" id="UP000055611"/>
    </source>
</evidence>
<dbReference type="SMART" id="SM00062">
    <property type="entry name" value="PBPb"/>
    <property type="match status" value="1"/>
</dbReference>
<evidence type="ECO:0000256" key="6">
    <source>
        <dbReference type="SAM" id="Phobius"/>
    </source>
</evidence>
<dbReference type="Pfam" id="PF00497">
    <property type="entry name" value="SBP_bac_3"/>
    <property type="match status" value="1"/>
</dbReference>
<dbReference type="OrthoDB" id="5468518at2"/>
<dbReference type="SUPFAM" id="SSF52172">
    <property type="entry name" value="CheY-like"/>
    <property type="match status" value="1"/>
</dbReference>
<dbReference type="SMART" id="SM00388">
    <property type="entry name" value="HisKA"/>
    <property type="match status" value="1"/>
</dbReference>
<comment type="catalytic activity">
    <reaction evidence="1">
        <text>ATP + protein L-histidine = ADP + protein N-phospho-L-histidine.</text>
        <dbReference type="EC" id="2.7.13.3"/>
    </reaction>
</comment>
<dbReference type="InterPro" id="IPR003594">
    <property type="entry name" value="HATPase_dom"/>
</dbReference>
<dbReference type="PANTHER" id="PTHR45339">
    <property type="entry name" value="HYBRID SIGNAL TRANSDUCTION HISTIDINE KINASE J"/>
    <property type="match status" value="1"/>
</dbReference>
<dbReference type="EC" id="2.7.13.3" evidence="2"/>
<dbReference type="Pfam" id="PF00072">
    <property type="entry name" value="Response_reg"/>
    <property type="match status" value="1"/>
</dbReference>
<dbReference type="SMART" id="SM00448">
    <property type="entry name" value="REC"/>
    <property type="match status" value="1"/>
</dbReference>
<gene>
    <name evidence="10" type="ORF">AWY79_01125</name>
    <name evidence="11" type="ORF">EDC59_12218</name>
</gene>
<dbReference type="InterPro" id="IPR001638">
    <property type="entry name" value="Solute-binding_3/MltF_N"/>
</dbReference>
<dbReference type="Pfam" id="PF00512">
    <property type="entry name" value="HisKA"/>
    <property type="match status" value="1"/>
</dbReference>
<feature type="domain" description="Histidine kinase" evidence="7">
    <location>
        <begin position="465"/>
        <end position="687"/>
    </location>
</feature>
<dbReference type="Pfam" id="PF02518">
    <property type="entry name" value="HATPase_c"/>
    <property type="match status" value="1"/>
</dbReference>
<dbReference type="PRINTS" id="PR00344">
    <property type="entry name" value="BCTRLSENSOR"/>
</dbReference>
<dbReference type="EMBL" id="CP014206">
    <property type="protein sequence ID" value="AMK09804.1"/>
    <property type="molecule type" value="Genomic_DNA"/>
</dbReference>
<reference evidence="11 13" key="2">
    <citation type="submission" date="2019-03" db="EMBL/GenBank/DDBJ databases">
        <title>Genomic Encyclopedia of Type Strains, Phase IV (KMG-IV): sequencing the most valuable type-strain genomes for metagenomic binning, comparative biology and taxonomic classification.</title>
        <authorList>
            <person name="Goeker M."/>
        </authorList>
    </citation>
    <scope>NUCLEOTIDE SEQUENCE [LARGE SCALE GENOMIC DNA]</scope>
    <source>
        <strain evidence="11 13">DSM 101483</strain>
    </source>
</reference>
<dbReference type="KEGG" id="dej:AWY79_01125"/>
<dbReference type="PROSITE" id="PS50110">
    <property type="entry name" value="RESPONSE_REGULATORY"/>
    <property type="match status" value="1"/>
</dbReference>
<dbReference type="CDD" id="cd00082">
    <property type="entry name" value="HisKA"/>
    <property type="match status" value="1"/>
</dbReference>
<dbReference type="InterPro" id="IPR001789">
    <property type="entry name" value="Sig_transdc_resp-reg_receiver"/>
</dbReference>
<dbReference type="InterPro" id="IPR004358">
    <property type="entry name" value="Sig_transdc_His_kin-like_C"/>
</dbReference>
<dbReference type="Gene3D" id="2.10.70.100">
    <property type="match status" value="1"/>
</dbReference>
<accession>A0A140D9D7</accession>
<dbReference type="Proteomes" id="UP000055611">
    <property type="component" value="Chromosome"/>
</dbReference>
<dbReference type="CDD" id="cd13704">
    <property type="entry name" value="PBP2_HisK"/>
    <property type="match status" value="1"/>
</dbReference>
<dbReference type="InterPro" id="IPR035965">
    <property type="entry name" value="PAS-like_dom_sf"/>
</dbReference>
<evidence type="ECO:0000256" key="5">
    <source>
        <dbReference type="SAM" id="Coils"/>
    </source>
</evidence>
<dbReference type="InterPro" id="IPR005467">
    <property type="entry name" value="His_kinase_dom"/>
</dbReference>
<keyword evidence="11" id="KW-0808">Transferase</keyword>
<dbReference type="Pfam" id="PF08447">
    <property type="entry name" value="PAS_3"/>
    <property type="match status" value="1"/>
</dbReference>
<dbReference type="SUPFAM" id="SSF47384">
    <property type="entry name" value="Homodimeric domain of signal transducing histidine kinase"/>
    <property type="match status" value="1"/>
</dbReference>
<dbReference type="AlphaFoldDB" id="A0A140D9D7"/>
<evidence type="ECO:0000259" key="9">
    <source>
        <dbReference type="PROSITE" id="PS50113"/>
    </source>
</evidence>
<dbReference type="PROSITE" id="PS50113">
    <property type="entry name" value="PAC"/>
    <property type="match status" value="1"/>
</dbReference>
<feature type="transmembrane region" description="Helical" evidence="6">
    <location>
        <begin position="266"/>
        <end position="290"/>
    </location>
</feature>
<feature type="modified residue" description="4-aspartylphosphate" evidence="4">
    <location>
        <position position="759"/>
    </location>
</feature>
<dbReference type="SUPFAM" id="SSF53850">
    <property type="entry name" value="Periplasmic binding protein-like II"/>
    <property type="match status" value="1"/>
</dbReference>
<keyword evidence="12" id="KW-1185">Reference proteome</keyword>
<dbReference type="InterPro" id="IPR003661">
    <property type="entry name" value="HisK_dim/P_dom"/>
</dbReference>
<evidence type="ECO:0000256" key="1">
    <source>
        <dbReference type="ARBA" id="ARBA00000085"/>
    </source>
</evidence>
<proteinExistence type="predicted"/>
<name>A0A140D9D7_9BACT</name>
<protein>
    <recommendedName>
        <fullName evidence="2">histidine kinase</fullName>
        <ecNumber evidence="2">2.7.13.3</ecNumber>
    </recommendedName>
</protein>
<dbReference type="GO" id="GO:0000155">
    <property type="term" value="F:phosphorelay sensor kinase activity"/>
    <property type="evidence" value="ECO:0007669"/>
    <property type="project" value="InterPro"/>
</dbReference>
<dbReference type="Gene3D" id="3.30.565.10">
    <property type="entry name" value="Histidine kinase-like ATPase, C-terminal domain"/>
    <property type="match status" value="1"/>
</dbReference>
<dbReference type="InterPro" id="IPR000014">
    <property type="entry name" value="PAS"/>
</dbReference>
<evidence type="ECO:0000256" key="4">
    <source>
        <dbReference type="PROSITE-ProRule" id="PRU00169"/>
    </source>
</evidence>
<keyword evidence="6" id="KW-0812">Transmembrane</keyword>
<dbReference type="SMART" id="SM00387">
    <property type="entry name" value="HATPase_c"/>
    <property type="match status" value="1"/>
</dbReference>
<feature type="coiled-coil region" evidence="5">
    <location>
        <begin position="295"/>
        <end position="329"/>
    </location>
</feature>
<reference evidence="10 12" key="1">
    <citation type="journal article" date="2016" name="Front. Microbiol.">
        <title>Genome Sequence of the Piezophilic, Mesophilic Sulfate-Reducing Bacterium Desulfovibrio indicus J2T.</title>
        <authorList>
            <person name="Cao J."/>
            <person name="Maignien L."/>
            <person name="Shao Z."/>
            <person name="Alain K."/>
            <person name="Jebbar M."/>
        </authorList>
    </citation>
    <scope>NUCLEOTIDE SEQUENCE [LARGE SCALE GENOMIC DNA]</scope>
    <source>
        <strain evidence="10 12">J2</strain>
    </source>
</reference>
<dbReference type="Proteomes" id="UP000295506">
    <property type="component" value="Unassembled WGS sequence"/>
</dbReference>
<keyword evidence="11" id="KW-0418">Kinase</keyword>
<dbReference type="PANTHER" id="PTHR45339:SF3">
    <property type="entry name" value="HISTIDINE KINASE"/>
    <property type="match status" value="1"/>
</dbReference>
<feature type="domain" description="PAC" evidence="9">
    <location>
        <begin position="394"/>
        <end position="447"/>
    </location>
</feature>
<evidence type="ECO:0000313" key="13">
    <source>
        <dbReference type="Proteomes" id="UP000295506"/>
    </source>
</evidence>
<evidence type="ECO:0000259" key="8">
    <source>
        <dbReference type="PROSITE" id="PS50110"/>
    </source>
</evidence>
<evidence type="ECO:0000256" key="2">
    <source>
        <dbReference type="ARBA" id="ARBA00012438"/>
    </source>
</evidence>
<dbReference type="SUPFAM" id="SSF55874">
    <property type="entry name" value="ATPase domain of HSP90 chaperone/DNA topoisomerase II/histidine kinase"/>
    <property type="match status" value="1"/>
</dbReference>